<accession>A0A1H8H8V0</accession>
<reference evidence="1 2" key="1">
    <citation type="submission" date="2016-10" db="EMBL/GenBank/DDBJ databases">
        <authorList>
            <person name="de Groot N.N."/>
        </authorList>
    </citation>
    <scope>NUCLEOTIDE SEQUENCE [LARGE SCALE GENOMIC DNA]</scope>
    <source>
        <strain evidence="1 2">CGMCC 1.10836</strain>
    </source>
</reference>
<organism evidence="1 2">
    <name type="scientific">Pseudorhodobacter antarcticus</name>
    <dbReference type="NCBI Taxonomy" id="1077947"/>
    <lineage>
        <taxon>Bacteria</taxon>
        <taxon>Pseudomonadati</taxon>
        <taxon>Pseudomonadota</taxon>
        <taxon>Alphaproteobacteria</taxon>
        <taxon>Rhodobacterales</taxon>
        <taxon>Paracoccaceae</taxon>
        <taxon>Pseudorhodobacter</taxon>
    </lineage>
</organism>
<proteinExistence type="predicted"/>
<gene>
    <name evidence="1" type="ORF">SAMN05216227_101646</name>
</gene>
<dbReference type="Proteomes" id="UP000183002">
    <property type="component" value="Unassembled WGS sequence"/>
</dbReference>
<name>A0A1H8H8V0_9RHOB</name>
<dbReference type="RefSeq" id="WP_050519267.1">
    <property type="nucleotide sequence ID" value="NZ_LGHU01000043.1"/>
</dbReference>
<protein>
    <submittedName>
        <fullName evidence="1">Uncharacterized protein</fullName>
    </submittedName>
</protein>
<evidence type="ECO:0000313" key="1">
    <source>
        <dbReference type="EMBL" id="SEN52672.1"/>
    </source>
</evidence>
<keyword evidence="2" id="KW-1185">Reference proteome</keyword>
<dbReference type="AlphaFoldDB" id="A0A1H8H8V0"/>
<sequence length="90" mass="9881">MTHDAIILPDGKASAKNDMQELFVQNNQREKQSNVGPDTQLIITNDMAATTLLAGMNTSKRAVMGTNKALQASLFNELGKRSHELVFRHG</sequence>
<dbReference type="EMBL" id="FOCO01000016">
    <property type="protein sequence ID" value="SEN52672.1"/>
    <property type="molecule type" value="Genomic_DNA"/>
</dbReference>
<evidence type="ECO:0000313" key="2">
    <source>
        <dbReference type="Proteomes" id="UP000183002"/>
    </source>
</evidence>